<feature type="transmembrane region" description="Helical" evidence="13">
    <location>
        <begin position="73"/>
        <end position="93"/>
    </location>
</feature>
<keyword evidence="12" id="KW-0807">Transducer</keyword>
<organism evidence="15">
    <name type="scientific">Cyprinus carpio</name>
    <name type="common">Common carp</name>
    <dbReference type="NCBI Taxonomy" id="7962"/>
    <lineage>
        <taxon>Eukaryota</taxon>
        <taxon>Metazoa</taxon>
        <taxon>Chordata</taxon>
        <taxon>Craniata</taxon>
        <taxon>Vertebrata</taxon>
        <taxon>Euteleostomi</taxon>
        <taxon>Actinopterygii</taxon>
        <taxon>Neopterygii</taxon>
        <taxon>Teleostei</taxon>
        <taxon>Ostariophysi</taxon>
        <taxon>Cypriniformes</taxon>
        <taxon>Cyprinidae</taxon>
        <taxon>Cyprininae</taxon>
        <taxon>Cyprinus</taxon>
    </lineage>
</organism>
<reference evidence="15" key="1">
    <citation type="submission" date="2025-08" db="UniProtKB">
        <authorList>
            <consortium name="RefSeq"/>
        </authorList>
    </citation>
    <scope>IDENTIFICATION</scope>
    <source>
        <tissue evidence="15">Muscle</tissue>
    </source>
</reference>
<dbReference type="OrthoDB" id="6147321at2759"/>
<dbReference type="Pfam" id="PF13853">
    <property type="entry name" value="7tm_4"/>
    <property type="match status" value="1"/>
</dbReference>
<dbReference type="PANTHER" id="PTHR26451">
    <property type="entry name" value="G_PROTEIN_RECEP_F1_2 DOMAIN-CONTAINING PROTEIN"/>
    <property type="match status" value="1"/>
</dbReference>
<dbReference type="InterPro" id="IPR017452">
    <property type="entry name" value="GPCR_Rhodpsn_7TM"/>
</dbReference>
<dbReference type="GO" id="GO:0004930">
    <property type="term" value="F:G protein-coupled receptor activity"/>
    <property type="evidence" value="ECO:0007669"/>
    <property type="project" value="UniProtKB-KW"/>
</dbReference>
<dbReference type="InterPro" id="IPR000725">
    <property type="entry name" value="Olfact_rcpt"/>
</dbReference>
<comment type="subcellular location">
    <subcellularLocation>
        <location evidence="1">Cell membrane</location>
        <topology evidence="1">Multi-pass membrane protein</topology>
    </subcellularLocation>
</comment>
<evidence type="ECO:0000256" key="12">
    <source>
        <dbReference type="ARBA" id="ARBA00023224"/>
    </source>
</evidence>
<proteinExistence type="predicted"/>
<gene>
    <name evidence="15" type="primary">LOC109049358</name>
</gene>
<dbReference type="SUPFAM" id="SSF81321">
    <property type="entry name" value="Family A G protein-coupled receptor-like"/>
    <property type="match status" value="1"/>
</dbReference>
<evidence type="ECO:0000256" key="5">
    <source>
        <dbReference type="ARBA" id="ARBA00022725"/>
    </source>
</evidence>
<keyword evidence="6 13" id="KW-1133">Transmembrane helix</keyword>
<evidence type="ECO:0000256" key="4">
    <source>
        <dbReference type="ARBA" id="ARBA00022692"/>
    </source>
</evidence>
<dbReference type="AlphaFoldDB" id="A0A9Q9X404"/>
<keyword evidence="9" id="KW-1015">Disulfide bond</keyword>
<dbReference type="GO" id="GO:0005886">
    <property type="term" value="C:plasma membrane"/>
    <property type="evidence" value="ECO:0007669"/>
    <property type="project" value="UniProtKB-SubCell"/>
</dbReference>
<dbReference type="Proteomes" id="UP001155660">
    <property type="component" value="Chromosome B15"/>
</dbReference>
<keyword evidence="7" id="KW-0297">G-protein coupled receptor</keyword>
<keyword evidence="3" id="KW-0716">Sensory transduction</keyword>
<keyword evidence="5" id="KW-0552">Olfaction</keyword>
<dbReference type="KEGG" id="ccar:109049358"/>
<dbReference type="GO" id="GO:0005549">
    <property type="term" value="F:odorant binding"/>
    <property type="evidence" value="ECO:0007669"/>
    <property type="project" value="TreeGrafter"/>
</dbReference>
<feature type="transmembrane region" description="Helical" evidence="13">
    <location>
        <begin position="40"/>
        <end position="66"/>
    </location>
</feature>
<evidence type="ECO:0000256" key="13">
    <source>
        <dbReference type="SAM" id="Phobius"/>
    </source>
</evidence>
<feature type="transmembrane region" description="Helical" evidence="13">
    <location>
        <begin position="286"/>
        <end position="308"/>
    </location>
</feature>
<dbReference type="PROSITE" id="PS50262">
    <property type="entry name" value="G_PROTEIN_RECEP_F1_2"/>
    <property type="match status" value="1"/>
</dbReference>
<evidence type="ECO:0000256" key="2">
    <source>
        <dbReference type="ARBA" id="ARBA00022475"/>
    </source>
</evidence>
<keyword evidence="2" id="KW-1003">Cell membrane</keyword>
<evidence type="ECO:0000256" key="10">
    <source>
        <dbReference type="ARBA" id="ARBA00023170"/>
    </source>
</evidence>
<evidence type="ECO:0000256" key="7">
    <source>
        <dbReference type="ARBA" id="ARBA00023040"/>
    </source>
</evidence>
<evidence type="ECO:0000256" key="8">
    <source>
        <dbReference type="ARBA" id="ARBA00023136"/>
    </source>
</evidence>
<dbReference type="GO" id="GO:0004984">
    <property type="term" value="F:olfactory receptor activity"/>
    <property type="evidence" value="ECO:0007669"/>
    <property type="project" value="InterPro"/>
</dbReference>
<protein>
    <submittedName>
        <fullName evidence="15">Olfactory receptor 51I2-like</fullName>
    </submittedName>
</protein>
<evidence type="ECO:0000256" key="1">
    <source>
        <dbReference type="ARBA" id="ARBA00004651"/>
    </source>
</evidence>
<feature type="transmembrane region" description="Helical" evidence="13">
    <location>
        <begin position="155"/>
        <end position="179"/>
    </location>
</feature>
<feature type="transmembrane region" description="Helical" evidence="13">
    <location>
        <begin position="113"/>
        <end position="135"/>
    </location>
</feature>
<evidence type="ECO:0000256" key="6">
    <source>
        <dbReference type="ARBA" id="ARBA00022989"/>
    </source>
</evidence>
<feature type="domain" description="G-protein coupled receptors family 1 profile" evidence="14">
    <location>
        <begin position="56"/>
        <end position="306"/>
    </location>
</feature>
<dbReference type="InterPro" id="IPR052921">
    <property type="entry name" value="GPCR1_Superfamily_Member"/>
</dbReference>
<dbReference type="RefSeq" id="XP_042594825.1">
    <property type="nucleotide sequence ID" value="XM_042738891.1"/>
</dbReference>
<dbReference type="FunFam" id="1.20.1070.10:FF:000024">
    <property type="entry name" value="Olfactory receptor"/>
    <property type="match status" value="1"/>
</dbReference>
<dbReference type="PANTHER" id="PTHR26451:SF847">
    <property type="entry name" value="ODORANT RECEPTOR-RELATED"/>
    <property type="match status" value="1"/>
</dbReference>
<evidence type="ECO:0000256" key="9">
    <source>
        <dbReference type="ARBA" id="ARBA00023157"/>
    </source>
</evidence>
<keyword evidence="4 13" id="KW-0812">Transmembrane</keyword>
<keyword evidence="8 13" id="KW-0472">Membrane</keyword>
<keyword evidence="11" id="KW-0325">Glycoprotein</keyword>
<evidence type="ECO:0000313" key="15">
    <source>
        <dbReference type="RefSeq" id="XP_042594825.1"/>
    </source>
</evidence>
<sequence length="325" mass="37137">MNCIVFSPPQVNENSRCVRKMGNGTYFFFMLFENLGCIKYVFFSLGLIFYCVVIYFNALIILAVFLEKTLHQPMYILISCLSINSVYGTAGFFPRLLTDLLYDTHRISFEACLIQSVVIYSYASYELIILMLMSFDRLVAISKPLHYNNIITTRFLTILIVIAWLYPIICVGCAGLLTARLKMCGNKLFKVYCHNYEIVKLSCVNNNIVNIYGLIVTITTVFIPLIFILYSYVKILIICQRSSQDFRSKAYQTCIPHIAILLNFSVAIFCELTLSRFLNGEIPIELAVILSLEFIVIPPFVNPIVYGLNFPGIRKKVTHLIKASK</sequence>
<evidence type="ECO:0000259" key="14">
    <source>
        <dbReference type="PROSITE" id="PS50262"/>
    </source>
</evidence>
<feature type="transmembrane region" description="Helical" evidence="13">
    <location>
        <begin position="211"/>
        <end position="233"/>
    </location>
</feature>
<evidence type="ECO:0000256" key="11">
    <source>
        <dbReference type="ARBA" id="ARBA00023180"/>
    </source>
</evidence>
<accession>A0A9Q9X404</accession>
<keyword evidence="10" id="KW-0675">Receptor</keyword>
<feature type="transmembrane region" description="Helical" evidence="13">
    <location>
        <begin position="254"/>
        <end position="274"/>
    </location>
</feature>
<evidence type="ECO:0000256" key="3">
    <source>
        <dbReference type="ARBA" id="ARBA00022606"/>
    </source>
</evidence>
<dbReference type="GeneID" id="109049358"/>
<name>A0A9Q9X404_CYPCA</name>